<dbReference type="AlphaFoldDB" id="A0A085LNS5"/>
<evidence type="ECO:0000256" key="1">
    <source>
        <dbReference type="SAM" id="MobiDB-lite"/>
    </source>
</evidence>
<organism evidence="3 7">
    <name type="scientific">Trichuris suis</name>
    <name type="common">pig whipworm</name>
    <dbReference type="NCBI Taxonomy" id="68888"/>
    <lineage>
        <taxon>Eukaryota</taxon>
        <taxon>Metazoa</taxon>
        <taxon>Ecdysozoa</taxon>
        <taxon>Nematoda</taxon>
        <taxon>Enoplea</taxon>
        <taxon>Dorylaimia</taxon>
        <taxon>Trichinellida</taxon>
        <taxon>Trichuridae</taxon>
        <taxon>Trichuris</taxon>
    </lineage>
</organism>
<feature type="compositionally biased region" description="Basic and acidic residues" evidence="1">
    <location>
        <begin position="74"/>
        <end position="86"/>
    </location>
</feature>
<dbReference type="EMBL" id="KL367778">
    <property type="protein sequence ID" value="KFD59659.1"/>
    <property type="molecule type" value="Genomic_DNA"/>
</dbReference>
<evidence type="ECO:0000313" key="4">
    <source>
        <dbReference type="EMBL" id="KFD46960.1"/>
    </source>
</evidence>
<accession>A0A085LNS5</accession>
<reference evidence="3 7" key="1">
    <citation type="journal article" date="2014" name="Nat. Genet.">
        <title>Genome and transcriptome of the porcine whipworm Trichuris suis.</title>
        <authorList>
            <person name="Jex A.R."/>
            <person name="Nejsum P."/>
            <person name="Schwarz E.M."/>
            <person name="Hu L."/>
            <person name="Young N.D."/>
            <person name="Hall R.S."/>
            <person name="Korhonen P.K."/>
            <person name="Liao S."/>
            <person name="Thamsborg S."/>
            <person name="Xia J."/>
            <person name="Xu P."/>
            <person name="Wang S."/>
            <person name="Scheerlinck J.P."/>
            <person name="Hofmann A."/>
            <person name="Sternberg P.W."/>
            <person name="Wang J."/>
            <person name="Gasser R.B."/>
        </authorList>
    </citation>
    <scope>NUCLEOTIDE SEQUENCE [LARGE SCALE GENOMIC DNA]</scope>
    <source>
        <strain evidence="5">DCEP-RM93F</strain>
        <strain evidence="3">DCEP-RM93M</strain>
    </source>
</reference>
<protein>
    <submittedName>
        <fullName evidence="3">Uncharacterized protein</fullName>
    </submittedName>
</protein>
<evidence type="ECO:0000313" key="2">
    <source>
        <dbReference type="EMBL" id="KFD45283.1"/>
    </source>
</evidence>
<feature type="region of interest" description="Disordered" evidence="1">
    <location>
        <begin position="70"/>
        <end position="92"/>
    </location>
</feature>
<evidence type="ECO:0000313" key="7">
    <source>
        <dbReference type="Proteomes" id="UP000030764"/>
    </source>
</evidence>
<dbReference type="Proteomes" id="UP000030764">
    <property type="component" value="Unassembled WGS sequence"/>
</dbReference>
<dbReference type="EMBL" id="KL363345">
    <property type="protein sequence ID" value="KFD46960.1"/>
    <property type="molecule type" value="Genomic_DNA"/>
</dbReference>
<sequence length="92" mass="10359">MNAKEESPDSSRSEMSEESQTLRKADESVMPAWRLRRAPPRRCAKGAKPRHELNFAALADLSNIGEALASPDAESWKKAMDKESTNRKKPIY</sequence>
<feature type="compositionally biased region" description="Basic and acidic residues" evidence="1">
    <location>
        <begin position="1"/>
        <end position="27"/>
    </location>
</feature>
<dbReference type="EMBL" id="KL363360">
    <property type="protein sequence ID" value="KFD46621.1"/>
    <property type="molecule type" value="Genomic_DNA"/>
</dbReference>
<dbReference type="EMBL" id="KL367621">
    <property type="protein sequence ID" value="KFD61521.1"/>
    <property type="molecule type" value="Genomic_DNA"/>
</dbReference>
<dbReference type="EMBL" id="KL363582">
    <property type="protein sequence ID" value="KFD45283.1"/>
    <property type="molecule type" value="Genomic_DNA"/>
</dbReference>
<keyword evidence="7" id="KW-1185">Reference proteome</keyword>
<proteinExistence type="predicted"/>
<gene>
    <name evidence="4" type="ORF">M513_12150</name>
    <name evidence="3" type="ORF">M513_12476</name>
    <name evidence="2" type="ORF">M513_13840</name>
    <name evidence="6" type="ORF">M514_26334</name>
    <name evidence="5" type="ORF">M514_28161</name>
</gene>
<dbReference type="Proteomes" id="UP000030758">
    <property type="component" value="Unassembled WGS sequence"/>
</dbReference>
<evidence type="ECO:0000313" key="3">
    <source>
        <dbReference type="EMBL" id="KFD46621.1"/>
    </source>
</evidence>
<name>A0A085LNS5_9BILA</name>
<evidence type="ECO:0000313" key="6">
    <source>
        <dbReference type="EMBL" id="KFD61521.1"/>
    </source>
</evidence>
<feature type="region of interest" description="Disordered" evidence="1">
    <location>
        <begin position="1"/>
        <end position="36"/>
    </location>
</feature>
<evidence type="ECO:0000313" key="5">
    <source>
        <dbReference type="EMBL" id="KFD59659.1"/>
    </source>
</evidence>